<keyword evidence="1" id="KW-0732">Signal</keyword>
<dbReference type="EMBL" id="CAUJNA010003421">
    <property type="protein sequence ID" value="CAJ1401579.1"/>
    <property type="molecule type" value="Genomic_DNA"/>
</dbReference>
<organism evidence="2 3">
    <name type="scientific">Effrenium voratum</name>
    <dbReference type="NCBI Taxonomy" id="2562239"/>
    <lineage>
        <taxon>Eukaryota</taxon>
        <taxon>Sar</taxon>
        <taxon>Alveolata</taxon>
        <taxon>Dinophyceae</taxon>
        <taxon>Suessiales</taxon>
        <taxon>Symbiodiniaceae</taxon>
        <taxon>Effrenium</taxon>
    </lineage>
</organism>
<feature type="chain" id="PRO_5041380068" evidence="1">
    <location>
        <begin position="19"/>
        <end position="183"/>
    </location>
</feature>
<gene>
    <name evidence="2" type="ORF">EVOR1521_LOCUS24697</name>
</gene>
<protein>
    <submittedName>
        <fullName evidence="2">Uncharacterized protein</fullName>
    </submittedName>
</protein>
<evidence type="ECO:0000313" key="2">
    <source>
        <dbReference type="EMBL" id="CAJ1401579.1"/>
    </source>
</evidence>
<proteinExistence type="predicted"/>
<comment type="caution">
    <text evidence="2">The sequence shown here is derived from an EMBL/GenBank/DDBJ whole genome shotgun (WGS) entry which is preliminary data.</text>
</comment>
<reference evidence="2" key="1">
    <citation type="submission" date="2023-08" db="EMBL/GenBank/DDBJ databases">
        <authorList>
            <person name="Chen Y."/>
            <person name="Shah S."/>
            <person name="Dougan E. K."/>
            <person name="Thang M."/>
            <person name="Chan C."/>
        </authorList>
    </citation>
    <scope>NUCLEOTIDE SEQUENCE</scope>
</reference>
<dbReference type="AlphaFoldDB" id="A0AA36J9I5"/>
<accession>A0AA36J9I5</accession>
<name>A0AA36J9I5_9DINO</name>
<keyword evidence="3" id="KW-1185">Reference proteome</keyword>
<evidence type="ECO:0000256" key="1">
    <source>
        <dbReference type="SAM" id="SignalP"/>
    </source>
</evidence>
<dbReference type="Proteomes" id="UP001178507">
    <property type="component" value="Unassembled WGS sequence"/>
</dbReference>
<sequence>MLRQPLAWAAVLVGLTAAERVHQVLWERSWDVLPFPDSCDKLVSGGFQVPREGVRLQDCTIGAEAKLKIQLDGPLIVDGSLTVRGRAEFRARSEPFQEACLQVKDGLTISGHLEIYGCHNDANDDEGRGNVIGGCLNASSLSMEDGSLSLEKCSSKGAGGCVALGSLRQRRPARWISKYVTRR</sequence>
<feature type="signal peptide" evidence="1">
    <location>
        <begin position="1"/>
        <end position="18"/>
    </location>
</feature>
<evidence type="ECO:0000313" key="3">
    <source>
        <dbReference type="Proteomes" id="UP001178507"/>
    </source>
</evidence>